<proteinExistence type="inferred from homology"/>
<keyword evidence="7" id="KW-1185">Reference proteome</keyword>
<dbReference type="SUPFAM" id="SSF53850">
    <property type="entry name" value="Periplasmic binding protein-like II"/>
    <property type="match status" value="1"/>
</dbReference>
<dbReference type="OrthoDB" id="9806538at2"/>
<dbReference type="GO" id="GO:0003700">
    <property type="term" value="F:DNA-binding transcription factor activity"/>
    <property type="evidence" value="ECO:0007669"/>
    <property type="project" value="InterPro"/>
</dbReference>
<dbReference type="PANTHER" id="PTHR30427">
    <property type="entry name" value="TRANSCRIPTIONAL ACTIVATOR PROTEIN LYSR"/>
    <property type="match status" value="1"/>
</dbReference>
<dbReference type="InterPro" id="IPR000847">
    <property type="entry name" value="LysR_HTH_N"/>
</dbReference>
<dbReference type="PROSITE" id="PS50931">
    <property type="entry name" value="HTH_LYSR"/>
    <property type="match status" value="1"/>
</dbReference>
<evidence type="ECO:0000256" key="2">
    <source>
        <dbReference type="ARBA" id="ARBA00023015"/>
    </source>
</evidence>
<evidence type="ECO:0000256" key="4">
    <source>
        <dbReference type="ARBA" id="ARBA00023163"/>
    </source>
</evidence>
<protein>
    <submittedName>
        <fullName evidence="6">LysR family transcriptional regulator</fullName>
    </submittedName>
</protein>
<keyword evidence="3" id="KW-0238">DNA-binding</keyword>
<name>A0A502GF21_9PROT</name>
<dbReference type="Gene3D" id="1.10.10.10">
    <property type="entry name" value="Winged helix-like DNA-binding domain superfamily/Winged helix DNA-binding domain"/>
    <property type="match status" value="1"/>
</dbReference>
<keyword evidence="4" id="KW-0804">Transcription</keyword>
<dbReference type="InterPro" id="IPR005119">
    <property type="entry name" value="LysR_subst-bd"/>
</dbReference>
<organism evidence="6 7">
    <name type="scientific">Muricoccus nepalensis</name>
    <dbReference type="NCBI Taxonomy" id="1854500"/>
    <lineage>
        <taxon>Bacteria</taxon>
        <taxon>Pseudomonadati</taxon>
        <taxon>Pseudomonadota</taxon>
        <taxon>Alphaproteobacteria</taxon>
        <taxon>Acetobacterales</taxon>
        <taxon>Roseomonadaceae</taxon>
        <taxon>Muricoccus</taxon>
    </lineage>
</organism>
<dbReference type="Pfam" id="PF03466">
    <property type="entry name" value="LysR_substrate"/>
    <property type="match status" value="1"/>
</dbReference>
<evidence type="ECO:0000313" key="7">
    <source>
        <dbReference type="Proteomes" id="UP000317078"/>
    </source>
</evidence>
<evidence type="ECO:0000256" key="1">
    <source>
        <dbReference type="ARBA" id="ARBA00009437"/>
    </source>
</evidence>
<dbReference type="SUPFAM" id="SSF46785">
    <property type="entry name" value="Winged helix' DNA-binding domain"/>
    <property type="match status" value="1"/>
</dbReference>
<evidence type="ECO:0000256" key="3">
    <source>
        <dbReference type="ARBA" id="ARBA00023125"/>
    </source>
</evidence>
<comment type="caution">
    <text evidence="6">The sequence shown here is derived from an EMBL/GenBank/DDBJ whole genome shotgun (WGS) entry which is preliminary data.</text>
</comment>
<sequence>MLPSAMNARQIEIFHAVMRMRSVTGAAAFLGVSQPAVSKALRLAERQTGFRLFHTVKGRLLPTPEAQRLLPDAERIVNEVAAFARLTGEVRSGGAGLVRVAASSSLSITLVPRAVAAFERRHPMVRMASHLLPARETADAVLSGQADLGLCLSPVPKPGLAVRTLPGPRMILIAPEGHPVLRRRVVQPADVAPHPLVSYGSDTYFGQVLDQAFASAGFSRDVALQITMSMSAVCHVLAGAGVAIVDGFIRHIGLPGVGWRPFAPSIMLPVTLMTPDGRALPQLATAFIQTLMAELEEMAA</sequence>
<dbReference type="GO" id="GO:0043565">
    <property type="term" value="F:sequence-specific DNA binding"/>
    <property type="evidence" value="ECO:0007669"/>
    <property type="project" value="TreeGrafter"/>
</dbReference>
<dbReference type="InterPro" id="IPR036388">
    <property type="entry name" value="WH-like_DNA-bd_sf"/>
</dbReference>
<dbReference type="GO" id="GO:0010628">
    <property type="term" value="P:positive regulation of gene expression"/>
    <property type="evidence" value="ECO:0007669"/>
    <property type="project" value="TreeGrafter"/>
</dbReference>
<dbReference type="Gene3D" id="3.40.190.290">
    <property type="match status" value="1"/>
</dbReference>
<dbReference type="AlphaFoldDB" id="A0A502GF21"/>
<comment type="similarity">
    <text evidence="1">Belongs to the LysR transcriptional regulatory family.</text>
</comment>
<dbReference type="Pfam" id="PF00126">
    <property type="entry name" value="HTH_1"/>
    <property type="match status" value="1"/>
</dbReference>
<evidence type="ECO:0000313" key="6">
    <source>
        <dbReference type="EMBL" id="TPG59646.1"/>
    </source>
</evidence>
<dbReference type="Proteomes" id="UP000317078">
    <property type="component" value="Unassembled WGS sequence"/>
</dbReference>
<dbReference type="PANTHER" id="PTHR30427:SF1">
    <property type="entry name" value="TRANSCRIPTIONAL ACTIVATOR PROTEIN LYSR"/>
    <property type="match status" value="1"/>
</dbReference>
<dbReference type="EMBL" id="RCZP01000003">
    <property type="protein sequence ID" value="TPG59646.1"/>
    <property type="molecule type" value="Genomic_DNA"/>
</dbReference>
<reference evidence="6 7" key="1">
    <citation type="journal article" date="2019" name="Environ. Microbiol.">
        <title>Species interactions and distinct microbial communities in high Arctic permafrost affected cryosols are associated with the CH4 and CO2 gas fluxes.</title>
        <authorList>
            <person name="Altshuler I."/>
            <person name="Hamel J."/>
            <person name="Turney S."/>
            <person name="Magnuson E."/>
            <person name="Levesque R."/>
            <person name="Greer C."/>
            <person name="Whyte L.G."/>
        </authorList>
    </citation>
    <scope>NUCLEOTIDE SEQUENCE [LARGE SCALE GENOMIC DNA]</scope>
    <source>
        <strain evidence="6 7">S9.3B</strain>
    </source>
</reference>
<evidence type="ECO:0000259" key="5">
    <source>
        <dbReference type="PROSITE" id="PS50931"/>
    </source>
</evidence>
<gene>
    <name evidence="6" type="ORF">EAH89_05245</name>
</gene>
<feature type="domain" description="HTH lysR-type" evidence="5">
    <location>
        <begin position="6"/>
        <end position="63"/>
    </location>
</feature>
<keyword evidence="2" id="KW-0805">Transcription regulation</keyword>
<dbReference type="InterPro" id="IPR036390">
    <property type="entry name" value="WH_DNA-bd_sf"/>
</dbReference>
<accession>A0A502GF21</accession>